<evidence type="ECO:0000256" key="1">
    <source>
        <dbReference type="ARBA" id="ARBA00004196"/>
    </source>
</evidence>
<comment type="caution">
    <text evidence="7">The sequence shown here is derived from an EMBL/GenBank/DDBJ whole genome shotgun (WGS) entry which is preliminary data.</text>
</comment>
<evidence type="ECO:0000313" key="8">
    <source>
        <dbReference type="Proteomes" id="UP000190140"/>
    </source>
</evidence>
<evidence type="ECO:0000256" key="2">
    <source>
        <dbReference type="ARBA" id="ARBA00005695"/>
    </source>
</evidence>
<feature type="chain" id="PRO_5038471686" evidence="5">
    <location>
        <begin position="23"/>
        <end position="539"/>
    </location>
</feature>
<dbReference type="Gene3D" id="3.90.76.10">
    <property type="entry name" value="Dipeptide-binding Protein, Domain 1"/>
    <property type="match status" value="1"/>
</dbReference>
<protein>
    <submittedName>
        <fullName evidence="7">Oligopeptide-binding protein OppA</fullName>
    </submittedName>
</protein>
<dbReference type="GO" id="GO:0015833">
    <property type="term" value="P:peptide transport"/>
    <property type="evidence" value="ECO:0007669"/>
    <property type="project" value="TreeGrafter"/>
</dbReference>
<dbReference type="FunFam" id="3.10.105.10:FF:000001">
    <property type="entry name" value="Oligopeptide ABC transporter, oligopeptide-binding protein"/>
    <property type="match status" value="1"/>
</dbReference>
<sequence length="539" mass="61316">MKKVLSLLLTVVLALASLVGCTANNSGGGEKKDLMIVRHNLGSDPETIDPALNAAVDGAIILVNTFEGLMRLDEKDQPLEGVATEYTISEDMLTYTFKLRKSKWSDGEEVTAHDFEYAWKRALDPATAADYAYQLYYIKNGEKFNNGEVSADEVGVKALDDYTLEVVLEAPTPYFLELTAFPTYFPVRKDIIEAHGEKWALNPETHISNGPFKVVKWEHNDIMELVKNENYYDKDRVKLDGIHFYFMTESSTALAAFESGEVDYIESMPSEEIPRLMKESDEFKIFPNLGTYFYVFNTTKEPVNDARVRKALSMAIDRKSIVEVITKAGQIPALSFVPEGITEPDGSDFNKNAKDYGLALTPKVEEARALLAEAGYPDGKGFPKLTVIYNTHEGHKAIAEAIQAMWKDNLGIEIELQNQEWKVFQDTRDNGDFVIARHGWLADYVDPMTFLDMWYSTSGNNNAHWKNEEFDRLINEAKTAADEKTRFEIMHKAHDLMMEEMIVMPIYYYTNPEMIKSYVKDVRVSPLGFVYYDEAYIER</sequence>
<organism evidence="7 8">
    <name type="scientific">Alkalithermobacter paradoxus</name>
    <dbReference type="NCBI Taxonomy" id="29349"/>
    <lineage>
        <taxon>Bacteria</taxon>
        <taxon>Bacillati</taxon>
        <taxon>Bacillota</taxon>
        <taxon>Clostridia</taxon>
        <taxon>Peptostreptococcales</taxon>
        <taxon>Tepidibacteraceae</taxon>
        <taxon>Alkalithermobacter</taxon>
    </lineage>
</organism>
<dbReference type="PIRSF" id="PIRSF002741">
    <property type="entry name" value="MppA"/>
    <property type="match status" value="1"/>
</dbReference>
<dbReference type="PROSITE" id="PS51257">
    <property type="entry name" value="PROKAR_LIPOPROTEIN"/>
    <property type="match status" value="1"/>
</dbReference>
<dbReference type="RefSeq" id="WP_331721988.1">
    <property type="nucleotide sequence ID" value="NZ_MZGW01000002.1"/>
</dbReference>
<dbReference type="AlphaFoldDB" id="A0A1V4I8V1"/>
<dbReference type="Gene3D" id="3.10.105.10">
    <property type="entry name" value="Dipeptide-binding Protein, Domain 3"/>
    <property type="match status" value="1"/>
</dbReference>
<dbReference type="InterPro" id="IPR000914">
    <property type="entry name" value="SBP_5_dom"/>
</dbReference>
<evidence type="ECO:0000256" key="5">
    <source>
        <dbReference type="SAM" id="SignalP"/>
    </source>
</evidence>
<gene>
    <name evidence="7" type="primary">oppA</name>
    <name evidence="7" type="ORF">CLOTH_07080</name>
</gene>
<dbReference type="Proteomes" id="UP000190140">
    <property type="component" value="Unassembled WGS sequence"/>
</dbReference>
<accession>A0A1V4I8V1</accession>
<dbReference type="GO" id="GO:0030288">
    <property type="term" value="C:outer membrane-bounded periplasmic space"/>
    <property type="evidence" value="ECO:0007669"/>
    <property type="project" value="UniProtKB-ARBA"/>
</dbReference>
<dbReference type="CDD" id="cd08504">
    <property type="entry name" value="PBP2_OppA"/>
    <property type="match status" value="1"/>
</dbReference>
<dbReference type="PANTHER" id="PTHR30290">
    <property type="entry name" value="PERIPLASMIC BINDING COMPONENT OF ABC TRANSPORTER"/>
    <property type="match status" value="1"/>
</dbReference>
<keyword evidence="4 5" id="KW-0732">Signal</keyword>
<evidence type="ECO:0000259" key="6">
    <source>
        <dbReference type="Pfam" id="PF00496"/>
    </source>
</evidence>
<dbReference type="STRING" id="29349.CLOTH_07080"/>
<dbReference type="Gene3D" id="3.40.190.10">
    <property type="entry name" value="Periplasmic binding protein-like II"/>
    <property type="match status" value="1"/>
</dbReference>
<proteinExistence type="inferred from homology"/>
<feature type="signal peptide" evidence="5">
    <location>
        <begin position="1"/>
        <end position="22"/>
    </location>
</feature>
<dbReference type="GO" id="GO:0043190">
    <property type="term" value="C:ATP-binding cassette (ABC) transporter complex"/>
    <property type="evidence" value="ECO:0007669"/>
    <property type="project" value="InterPro"/>
</dbReference>
<evidence type="ECO:0000313" key="7">
    <source>
        <dbReference type="EMBL" id="OPJ56304.1"/>
    </source>
</evidence>
<comment type="subcellular location">
    <subcellularLocation>
        <location evidence="1">Cell envelope</location>
    </subcellularLocation>
</comment>
<feature type="domain" description="Solute-binding protein family 5" evidence="6">
    <location>
        <begin position="80"/>
        <end position="462"/>
    </location>
</feature>
<dbReference type="GO" id="GO:1904680">
    <property type="term" value="F:peptide transmembrane transporter activity"/>
    <property type="evidence" value="ECO:0007669"/>
    <property type="project" value="TreeGrafter"/>
</dbReference>
<dbReference type="FunFam" id="3.90.76.10:FF:000001">
    <property type="entry name" value="Oligopeptide ABC transporter substrate-binding protein"/>
    <property type="match status" value="1"/>
</dbReference>
<comment type="similarity">
    <text evidence="2">Belongs to the bacterial solute-binding protein 5 family.</text>
</comment>
<dbReference type="InterPro" id="IPR030678">
    <property type="entry name" value="Peptide/Ni-bd"/>
</dbReference>
<dbReference type="EMBL" id="MZGW01000002">
    <property type="protein sequence ID" value="OPJ56304.1"/>
    <property type="molecule type" value="Genomic_DNA"/>
</dbReference>
<keyword evidence="8" id="KW-1185">Reference proteome</keyword>
<evidence type="ECO:0000256" key="4">
    <source>
        <dbReference type="ARBA" id="ARBA00022729"/>
    </source>
</evidence>
<dbReference type="InterPro" id="IPR039424">
    <property type="entry name" value="SBP_5"/>
</dbReference>
<dbReference type="SUPFAM" id="SSF53850">
    <property type="entry name" value="Periplasmic binding protein-like II"/>
    <property type="match status" value="1"/>
</dbReference>
<keyword evidence="3" id="KW-0813">Transport</keyword>
<reference evidence="7 8" key="1">
    <citation type="submission" date="2017-03" db="EMBL/GenBank/DDBJ databases">
        <title>Genome sequence of Clostridium thermoalcaliphilum DSM 7309.</title>
        <authorList>
            <person name="Poehlein A."/>
            <person name="Daniel R."/>
        </authorList>
    </citation>
    <scope>NUCLEOTIDE SEQUENCE [LARGE SCALE GENOMIC DNA]</scope>
    <source>
        <strain evidence="7 8">DSM 7309</strain>
    </source>
</reference>
<evidence type="ECO:0000256" key="3">
    <source>
        <dbReference type="ARBA" id="ARBA00022448"/>
    </source>
</evidence>
<dbReference type="Pfam" id="PF00496">
    <property type="entry name" value="SBP_bac_5"/>
    <property type="match status" value="1"/>
</dbReference>
<name>A0A1V4I8V1_9FIRM</name>
<dbReference type="PANTHER" id="PTHR30290:SF10">
    <property type="entry name" value="PERIPLASMIC OLIGOPEPTIDE-BINDING PROTEIN-RELATED"/>
    <property type="match status" value="1"/>
</dbReference>